<dbReference type="InterPro" id="IPR012280">
    <property type="entry name" value="Semialdhyde_DH_dimer_dom"/>
</dbReference>
<feature type="binding site" evidence="15">
    <location>
        <position position="232"/>
    </location>
    <ligand>
        <name>substrate</name>
    </ligand>
</feature>
<keyword evidence="9 15" id="KW-0521">NADP</keyword>
<organism evidence="18 19">
    <name type="scientific">Clostridium tetani (strain Massachusetts / E88)</name>
    <dbReference type="NCBI Taxonomy" id="212717"/>
    <lineage>
        <taxon>Bacteria</taxon>
        <taxon>Bacillati</taxon>
        <taxon>Bacillota</taxon>
        <taxon>Clostridia</taxon>
        <taxon>Eubacteriales</taxon>
        <taxon>Clostridiaceae</taxon>
        <taxon>Clostridium</taxon>
    </lineage>
</organism>
<feature type="binding site" evidence="15">
    <location>
        <begin position="162"/>
        <end position="163"/>
    </location>
    <ligand>
        <name>NADP(+)</name>
        <dbReference type="ChEBI" id="CHEBI:58349"/>
    </ligand>
</feature>
<evidence type="ECO:0000256" key="11">
    <source>
        <dbReference type="ARBA" id="ARBA00023002"/>
    </source>
</evidence>
<comment type="catalytic activity">
    <reaction evidence="14 15">
        <text>L-aspartate 4-semialdehyde + phosphate + NADP(+) = 4-phospho-L-aspartate + NADPH + H(+)</text>
        <dbReference type="Rhea" id="RHEA:24284"/>
        <dbReference type="ChEBI" id="CHEBI:15378"/>
        <dbReference type="ChEBI" id="CHEBI:43474"/>
        <dbReference type="ChEBI" id="CHEBI:57535"/>
        <dbReference type="ChEBI" id="CHEBI:57783"/>
        <dbReference type="ChEBI" id="CHEBI:58349"/>
        <dbReference type="ChEBI" id="CHEBI:537519"/>
        <dbReference type="EC" id="1.2.1.11"/>
    </reaction>
</comment>
<dbReference type="UniPathway" id="UPA00050">
    <property type="reaction ID" value="UER00463"/>
</dbReference>
<dbReference type="SUPFAM" id="SSF51735">
    <property type="entry name" value="NAD(P)-binding Rossmann-fold domains"/>
    <property type="match status" value="1"/>
</dbReference>
<comment type="function">
    <text evidence="15">Catalyzes the NADPH-dependent formation of L-aspartate-semialdehyde (L-ASA) by the reductive dephosphorylation of L-aspartyl-4-phosphate.</text>
</comment>
<dbReference type="GO" id="GO:0071266">
    <property type="term" value="P:'de novo' L-methionine biosynthetic process"/>
    <property type="evidence" value="ECO:0007669"/>
    <property type="project" value="UniProtKB-UniRule"/>
</dbReference>
<feature type="active site" description="Acyl-thioester intermediate" evidence="15 16">
    <location>
        <position position="132"/>
    </location>
</feature>
<evidence type="ECO:0000256" key="6">
    <source>
        <dbReference type="ARBA" id="ARBA00013120"/>
    </source>
</evidence>
<reference evidence="18 19" key="1">
    <citation type="journal article" date="2003" name="Proc. Natl. Acad. Sci. U.S.A.">
        <title>The genome sequence of Clostridium tetani, the causative agent of tetanus disease.</title>
        <authorList>
            <person name="Brueggemann H."/>
            <person name="Baumer S."/>
            <person name="Fricke W.F."/>
            <person name="Wiezer A."/>
            <person name="Liesegang H."/>
            <person name="Decker I."/>
            <person name="Herzberg C."/>
            <person name="Martinez-Arias R."/>
            <person name="Merkl R."/>
            <person name="Henne A."/>
            <person name="Gottschalk G."/>
        </authorList>
    </citation>
    <scope>NUCLEOTIDE SEQUENCE [LARGE SCALE GENOMIC DNA]</scope>
    <source>
        <strain evidence="19">Massachusetts / E88</strain>
    </source>
</reference>
<feature type="active site" description="Proton acceptor" evidence="15 16">
    <location>
        <position position="239"/>
    </location>
</feature>
<dbReference type="EC" id="1.2.1.11" evidence="6 15"/>
<dbReference type="GO" id="GO:0004073">
    <property type="term" value="F:aspartate-semialdehyde dehydrogenase activity"/>
    <property type="evidence" value="ECO:0007669"/>
    <property type="project" value="UniProtKB-UniRule"/>
</dbReference>
<evidence type="ECO:0000313" key="19">
    <source>
        <dbReference type="Proteomes" id="UP000001412"/>
    </source>
</evidence>
<dbReference type="PANTHER" id="PTHR46278">
    <property type="entry name" value="DEHYDROGENASE, PUTATIVE-RELATED"/>
    <property type="match status" value="1"/>
</dbReference>
<dbReference type="InterPro" id="IPR036291">
    <property type="entry name" value="NAD(P)-bd_dom_sf"/>
</dbReference>
<comment type="pathway">
    <text evidence="2 15">Amino-acid biosynthesis; L-lysine biosynthesis via DAP pathway; (S)-tetrahydrodipicolinate from L-aspartate: step 2/4.</text>
</comment>
<feature type="binding site" evidence="15">
    <location>
        <position position="159"/>
    </location>
    <ligand>
        <name>substrate</name>
    </ligand>
</feature>
<dbReference type="AlphaFoldDB" id="Q891S4"/>
<feature type="domain" description="Semialdehyde dehydrogenase NAD-binding" evidence="17">
    <location>
        <begin position="6"/>
        <end position="123"/>
    </location>
</feature>
<keyword evidence="7 15" id="KW-0028">Amino-acid biosynthesis</keyword>
<protein>
    <recommendedName>
        <fullName evidence="6 15">Aspartate-semialdehyde dehydrogenase</fullName>
        <shortName evidence="15">ASA dehydrogenase</shortName>
        <shortName evidence="15">ASADH</shortName>
        <ecNumber evidence="6 15">1.2.1.11</ecNumber>
    </recommendedName>
    <alternativeName>
        <fullName evidence="15">Aspartate-beta-semialdehyde dehydrogenase</fullName>
    </alternativeName>
</protein>
<dbReference type="InterPro" id="IPR012080">
    <property type="entry name" value="Asp_semialdehyde_DH"/>
</dbReference>
<feature type="binding site" evidence="15">
    <location>
        <begin position="41"/>
        <end position="42"/>
    </location>
    <ligand>
        <name>NADP(+)</name>
        <dbReference type="ChEBI" id="CHEBI:58349"/>
    </ligand>
</feature>
<evidence type="ECO:0000256" key="4">
    <source>
        <dbReference type="ARBA" id="ARBA00010584"/>
    </source>
</evidence>
<sequence length="332" mass="36953">MCMKYNVALVGCTGMVGQKFLEILEERKFPVDNLYLFASARSAGKKIQFCEKEFTVEELKEDNIKNKKIDIALFSAGGTISTEYAPIFVRYGATVIDNSSAWRMDPSVPLVVPEVNPDDVKLSKGIIANPNCSTIQAVVALKPLYDEYGIKRIVYSTYQAVSGAGMAGYNDLKDGYNGVAPKKFPYAIAGNALPHIDSFLDNGYTKEEMKMVNETRKIFHNEGLKITATTVRIPVFNSHSESINVELEKEFNLEDVFELYKNVQGITLEDDVENLVYPMAITASGKDDVFVGRIRRDFSINNGLNLWVVADNIRKGAALNTIQIAECLIKNK</sequence>
<dbReference type="InterPro" id="IPR005986">
    <property type="entry name" value="Asp_semialdehyde_DH_beta"/>
</dbReference>
<dbReference type="CDD" id="cd18131">
    <property type="entry name" value="ASADH_C_bac_euk_like"/>
    <property type="match status" value="1"/>
</dbReference>
<name>Q891S4_CLOTE</name>
<comment type="caution">
    <text evidence="15">Lacks conserved residue(s) required for the propagation of feature annotation.</text>
</comment>
<dbReference type="SUPFAM" id="SSF55347">
    <property type="entry name" value="Glyceraldehyde-3-phosphate dehydrogenase-like, C-terminal domain"/>
    <property type="match status" value="1"/>
</dbReference>
<comment type="subunit">
    <text evidence="5 15">Homodimer.</text>
</comment>
<evidence type="ECO:0000256" key="13">
    <source>
        <dbReference type="ARBA" id="ARBA00023167"/>
    </source>
</evidence>
<keyword evidence="13 15" id="KW-0486">Methionine biosynthesis</keyword>
<dbReference type="GO" id="GO:0046983">
    <property type="term" value="F:protein dimerization activity"/>
    <property type="evidence" value="ECO:0007669"/>
    <property type="project" value="InterPro"/>
</dbReference>
<evidence type="ECO:0000256" key="9">
    <source>
        <dbReference type="ARBA" id="ARBA00022857"/>
    </source>
</evidence>
<dbReference type="PANTHER" id="PTHR46278:SF2">
    <property type="entry name" value="ASPARTATE-SEMIALDEHYDE DEHYDROGENASE"/>
    <property type="match status" value="1"/>
</dbReference>
<dbReference type="Pfam" id="PF01118">
    <property type="entry name" value="Semialdhyde_dh"/>
    <property type="match status" value="1"/>
</dbReference>
<dbReference type="NCBIfam" id="TIGR01296">
    <property type="entry name" value="asd_B"/>
    <property type="match status" value="1"/>
</dbReference>
<evidence type="ECO:0000256" key="8">
    <source>
        <dbReference type="ARBA" id="ARBA00022697"/>
    </source>
</evidence>
<feature type="binding site" evidence="15">
    <location>
        <position position="181"/>
    </location>
    <ligand>
        <name>NADP(+)</name>
        <dbReference type="ChEBI" id="CHEBI:58349"/>
    </ligand>
</feature>
<comment type="pathway">
    <text evidence="3 15">Amino-acid biosynthesis; L-threonine biosynthesis; L-threonine from L-aspartate: step 2/5.</text>
</comment>
<evidence type="ECO:0000256" key="14">
    <source>
        <dbReference type="ARBA" id="ARBA00047891"/>
    </source>
</evidence>
<feature type="binding site" evidence="15">
    <location>
        <position position="103"/>
    </location>
    <ligand>
        <name>phosphate</name>
        <dbReference type="ChEBI" id="CHEBI:43474"/>
    </ligand>
</feature>
<dbReference type="KEGG" id="ctc:CTC_02293"/>
<evidence type="ECO:0000259" key="17">
    <source>
        <dbReference type="SMART" id="SM00859"/>
    </source>
</evidence>
<dbReference type="GO" id="GO:0009089">
    <property type="term" value="P:lysine biosynthetic process via diaminopimelate"/>
    <property type="evidence" value="ECO:0007669"/>
    <property type="project" value="UniProtKB-UniRule"/>
</dbReference>
<evidence type="ECO:0000256" key="2">
    <source>
        <dbReference type="ARBA" id="ARBA00005076"/>
    </source>
</evidence>
<dbReference type="HAMAP" id="MF_02121">
    <property type="entry name" value="ASADH"/>
    <property type="match status" value="1"/>
</dbReference>
<dbReference type="UniPathway" id="UPA00051">
    <property type="reaction ID" value="UER00464"/>
</dbReference>
<accession>Q891S4</accession>
<dbReference type="SMART" id="SM00859">
    <property type="entry name" value="Semialdhyde_dh"/>
    <property type="match status" value="1"/>
</dbReference>
<keyword evidence="11 15" id="KW-0560">Oxidoreductase</keyword>
<dbReference type="Gene3D" id="3.40.50.720">
    <property type="entry name" value="NAD(P)-binding Rossmann-like Domain"/>
    <property type="match status" value="1"/>
</dbReference>
<dbReference type="Gene3D" id="3.30.360.10">
    <property type="entry name" value="Dihydrodipicolinate Reductase, domain 2"/>
    <property type="match status" value="1"/>
</dbReference>
<dbReference type="EMBL" id="AE015927">
    <property type="protein sequence ID" value="AAO36771.1"/>
    <property type="molecule type" value="Genomic_DNA"/>
</dbReference>
<evidence type="ECO:0000256" key="3">
    <source>
        <dbReference type="ARBA" id="ARBA00005097"/>
    </source>
</evidence>
<proteinExistence type="inferred from homology"/>
<dbReference type="STRING" id="212717.CTC_02293"/>
<evidence type="ECO:0000256" key="5">
    <source>
        <dbReference type="ARBA" id="ARBA00011738"/>
    </source>
</evidence>
<evidence type="ECO:0000256" key="1">
    <source>
        <dbReference type="ARBA" id="ARBA00005021"/>
    </source>
</evidence>
<keyword evidence="10 15" id="KW-0220">Diaminopimelate biosynthesis</keyword>
<dbReference type="NCBIfam" id="NF011456">
    <property type="entry name" value="PRK14874.1"/>
    <property type="match status" value="1"/>
</dbReference>
<dbReference type="GO" id="GO:0050661">
    <property type="term" value="F:NADP binding"/>
    <property type="evidence" value="ECO:0007669"/>
    <property type="project" value="UniProtKB-UniRule"/>
</dbReference>
<dbReference type="InterPro" id="IPR000534">
    <property type="entry name" value="Semialdehyde_DH_NAD-bd"/>
</dbReference>
<evidence type="ECO:0000256" key="12">
    <source>
        <dbReference type="ARBA" id="ARBA00023154"/>
    </source>
</evidence>
<dbReference type="UniPathway" id="UPA00034">
    <property type="reaction ID" value="UER00016"/>
</dbReference>
<gene>
    <name evidence="15" type="primary">asd</name>
    <name evidence="18" type="ordered locus">CTC_02293</name>
</gene>
<evidence type="ECO:0000256" key="7">
    <source>
        <dbReference type="ARBA" id="ARBA00022605"/>
    </source>
</evidence>
<keyword evidence="12 15" id="KW-0457">Lysine biosynthesis</keyword>
<keyword evidence="19" id="KW-1185">Reference proteome</keyword>
<comment type="pathway">
    <text evidence="1 15">Amino-acid biosynthesis; L-methionine biosynthesis via de novo pathway; L-homoserine from L-aspartate: step 2/3.</text>
</comment>
<evidence type="ECO:0000256" key="16">
    <source>
        <dbReference type="PIRSR" id="PIRSR000148-1"/>
    </source>
</evidence>
<dbReference type="PIRSF" id="PIRSF000148">
    <property type="entry name" value="ASA_dh"/>
    <property type="match status" value="1"/>
</dbReference>
<dbReference type="Pfam" id="PF02774">
    <property type="entry name" value="Semialdhyde_dhC"/>
    <property type="match status" value="1"/>
</dbReference>
<evidence type="ECO:0000256" key="10">
    <source>
        <dbReference type="ARBA" id="ARBA00022915"/>
    </source>
</evidence>
<keyword evidence="8 15" id="KW-0791">Threonine biosynthesis</keyword>
<dbReference type="GO" id="GO:0009088">
    <property type="term" value="P:threonine biosynthetic process"/>
    <property type="evidence" value="ECO:0007669"/>
    <property type="project" value="UniProtKB-UniRule"/>
</dbReference>
<feature type="binding site" evidence="15">
    <location>
        <position position="312"/>
    </location>
    <ligand>
        <name>NADP(+)</name>
        <dbReference type="ChEBI" id="CHEBI:58349"/>
    </ligand>
</feature>
<evidence type="ECO:0000313" key="18">
    <source>
        <dbReference type="EMBL" id="AAO36771.1"/>
    </source>
</evidence>
<evidence type="ECO:0000256" key="15">
    <source>
        <dbReference type="HAMAP-Rule" id="MF_02121"/>
    </source>
</evidence>
<comment type="similarity">
    <text evidence="4 15">Belongs to the aspartate-semialdehyde dehydrogenase family.</text>
</comment>
<dbReference type="GO" id="GO:0009097">
    <property type="term" value="P:isoleucine biosynthetic process"/>
    <property type="evidence" value="ECO:0007669"/>
    <property type="project" value="UniProtKB-UniRule"/>
</dbReference>
<dbReference type="GO" id="GO:0019877">
    <property type="term" value="P:diaminopimelate biosynthetic process"/>
    <property type="evidence" value="ECO:0007669"/>
    <property type="project" value="UniProtKB-UniRule"/>
</dbReference>
<dbReference type="Proteomes" id="UP000001412">
    <property type="component" value="Chromosome"/>
</dbReference>
<feature type="binding site" evidence="15">
    <location>
        <begin position="13"/>
        <end position="16"/>
    </location>
    <ligand>
        <name>NADP(+)</name>
        <dbReference type="ChEBI" id="CHEBI:58349"/>
    </ligand>
</feature>
<dbReference type="CDD" id="cd02316">
    <property type="entry name" value="VcASADH2_like_N"/>
    <property type="match status" value="1"/>
</dbReference>
<dbReference type="HOGENOM" id="CLU_049966_0_1_9"/>
<dbReference type="GO" id="GO:0051287">
    <property type="term" value="F:NAD binding"/>
    <property type="evidence" value="ECO:0007669"/>
    <property type="project" value="InterPro"/>
</dbReference>